<protein>
    <submittedName>
        <fullName evidence="1">Uncharacterized protein</fullName>
    </submittedName>
</protein>
<reference evidence="1" key="1">
    <citation type="submission" date="2022-05" db="EMBL/GenBank/DDBJ databases">
        <authorList>
            <person name="Okamura Y."/>
        </authorList>
    </citation>
    <scope>NUCLEOTIDE SEQUENCE</scope>
</reference>
<dbReference type="EMBL" id="CALOZG010000003">
    <property type="protein sequence ID" value="CAH4006019.1"/>
    <property type="molecule type" value="Genomic_DNA"/>
</dbReference>
<organism evidence="1 2">
    <name type="scientific">Pieris brassicae</name>
    <name type="common">White butterfly</name>
    <name type="synonym">Large white butterfly</name>
    <dbReference type="NCBI Taxonomy" id="7116"/>
    <lineage>
        <taxon>Eukaryota</taxon>
        <taxon>Metazoa</taxon>
        <taxon>Ecdysozoa</taxon>
        <taxon>Arthropoda</taxon>
        <taxon>Hexapoda</taxon>
        <taxon>Insecta</taxon>
        <taxon>Pterygota</taxon>
        <taxon>Neoptera</taxon>
        <taxon>Endopterygota</taxon>
        <taxon>Lepidoptera</taxon>
        <taxon>Glossata</taxon>
        <taxon>Ditrysia</taxon>
        <taxon>Papilionoidea</taxon>
        <taxon>Pieridae</taxon>
        <taxon>Pierinae</taxon>
        <taxon>Pieris</taxon>
    </lineage>
</organism>
<comment type="caution">
    <text evidence="1">The sequence shown here is derived from an EMBL/GenBank/DDBJ whole genome shotgun (WGS) entry which is preliminary data.</text>
</comment>
<dbReference type="Proteomes" id="UP001152562">
    <property type="component" value="Unassembled WGS sequence"/>
</dbReference>
<name>A0A9P0X790_PIEBR</name>
<dbReference type="AlphaFoldDB" id="A0A9P0X790"/>
<gene>
    <name evidence="1" type="ORF">PIBRA_LOCUS2930</name>
</gene>
<evidence type="ECO:0000313" key="2">
    <source>
        <dbReference type="Proteomes" id="UP001152562"/>
    </source>
</evidence>
<evidence type="ECO:0000313" key="1">
    <source>
        <dbReference type="EMBL" id="CAH4006019.1"/>
    </source>
</evidence>
<accession>A0A9P0X790</accession>
<keyword evidence="2" id="KW-1185">Reference proteome</keyword>
<sequence>MSVSPPRKKGPHKQKEIIPIGPDVSDRAVRARGGATVALLTPFSHRPRAFPQPDHQASPAAITLRDTKSSSATVPTARAEISQIYLNTLKYK</sequence>
<proteinExistence type="predicted"/>